<keyword evidence="7 17" id="KW-0378">Hydrolase</keyword>
<dbReference type="PANTHER" id="PTHR30622:SF3">
    <property type="entry name" value="UNDECAPRENYL-DIPHOSPHATASE"/>
    <property type="match status" value="1"/>
</dbReference>
<comment type="subcellular location">
    <subcellularLocation>
        <location evidence="1 17">Cell membrane</location>
        <topology evidence="1 17">Multi-pass membrane protein</topology>
    </subcellularLocation>
</comment>
<gene>
    <name evidence="17" type="primary">uppP</name>
    <name evidence="18" type="ORF">CLOSYM_01859</name>
</gene>
<evidence type="ECO:0000256" key="7">
    <source>
        <dbReference type="ARBA" id="ARBA00022801"/>
    </source>
</evidence>
<feature type="transmembrane region" description="Helical" evidence="17">
    <location>
        <begin position="270"/>
        <end position="287"/>
    </location>
</feature>
<evidence type="ECO:0000256" key="4">
    <source>
        <dbReference type="ARBA" id="ARBA00021581"/>
    </source>
</evidence>
<comment type="catalytic activity">
    <reaction evidence="16 17">
        <text>di-trans,octa-cis-undecaprenyl diphosphate + H2O = di-trans,octa-cis-undecaprenyl phosphate + phosphate + H(+)</text>
        <dbReference type="Rhea" id="RHEA:28094"/>
        <dbReference type="ChEBI" id="CHEBI:15377"/>
        <dbReference type="ChEBI" id="CHEBI:15378"/>
        <dbReference type="ChEBI" id="CHEBI:43474"/>
        <dbReference type="ChEBI" id="CHEBI:58405"/>
        <dbReference type="ChEBI" id="CHEBI:60392"/>
        <dbReference type="EC" id="3.6.1.27"/>
    </reaction>
</comment>
<evidence type="ECO:0000256" key="9">
    <source>
        <dbReference type="ARBA" id="ARBA00022984"/>
    </source>
</evidence>
<dbReference type="EMBL" id="AWSU01000143">
    <property type="protein sequence ID" value="ERI77764.1"/>
    <property type="molecule type" value="Genomic_DNA"/>
</dbReference>
<dbReference type="GO" id="GO:0046677">
    <property type="term" value="P:response to antibiotic"/>
    <property type="evidence" value="ECO:0007669"/>
    <property type="project" value="UniProtKB-UniRule"/>
</dbReference>
<evidence type="ECO:0000256" key="1">
    <source>
        <dbReference type="ARBA" id="ARBA00004651"/>
    </source>
</evidence>
<feature type="transmembrane region" description="Helical" evidence="17">
    <location>
        <begin position="12"/>
        <end position="31"/>
    </location>
</feature>
<keyword evidence="11 17" id="KW-0472">Membrane</keyword>
<evidence type="ECO:0000256" key="5">
    <source>
        <dbReference type="ARBA" id="ARBA00022475"/>
    </source>
</evidence>
<evidence type="ECO:0000256" key="3">
    <source>
        <dbReference type="ARBA" id="ARBA00012374"/>
    </source>
</evidence>
<reference evidence="18 19" key="1">
    <citation type="submission" date="2013-07" db="EMBL/GenBank/DDBJ databases">
        <authorList>
            <person name="Weinstock G."/>
            <person name="Sodergren E."/>
            <person name="Wylie T."/>
            <person name="Fulton L."/>
            <person name="Fulton R."/>
            <person name="Fronick C."/>
            <person name="O'Laughlin M."/>
            <person name="Godfrey J."/>
            <person name="Miner T."/>
            <person name="Herter B."/>
            <person name="Appelbaum E."/>
            <person name="Cordes M."/>
            <person name="Lek S."/>
            <person name="Wollam A."/>
            <person name="Pepin K.H."/>
            <person name="Palsikar V.B."/>
            <person name="Mitreva M."/>
            <person name="Wilson R.K."/>
        </authorList>
    </citation>
    <scope>NUCLEOTIDE SEQUENCE [LARGE SCALE GENOMIC DNA]</scope>
    <source>
        <strain evidence="18 19">ATCC 14940</strain>
    </source>
</reference>
<proteinExistence type="inferred from homology"/>
<comment type="caution">
    <text evidence="18">The sequence shown here is derived from an EMBL/GenBank/DDBJ whole genome shotgun (WGS) entry which is preliminary data.</text>
</comment>
<dbReference type="GO" id="GO:0005886">
    <property type="term" value="C:plasma membrane"/>
    <property type="evidence" value="ECO:0007669"/>
    <property type="project" value="UniProtKB-SubCell"/>
</dbReference>
<evidence type="ECO:0000256" key="2">
    <source>
        <dbReference type="ARBA" id="ARBA00010621"/>
    </source>
</evidence>
<sequence length="288" mass="32106">MCKGEKEKRRKELMDFIEVIKAVILGIIQGITEWLPISSTGHLILFDNIWPMASSPEFFEVFKVVIQFGSILAVLVLFFDKLNPFSPKKGYRDKKETFDLWKKVVAGCIPIVIVGLPLDMILEDYLSGVYVIAATLILYGIAFIVIESRASVPSMNTLQDLTYKTAFFIGCFQVLAAIPGTSRSGATILGAVLLGCSRYVASEFSFFLAVPVMAGASGLKLLKYFLKEGMFSGPEWFLLIIGTLVSFIVSIFAIRLLLGYIRNHDFKVFGVYRIILGIVVIIYFTFLA</sequence>
<organism evidence="18 19">
    <name type="scientific">[Clostridium] symbiosum ATCC 14940</name>
    <dbReference type="NCBI Taxonomy" id="411472"/>
    <lineage>
        <taxon>Bacteria</taxon>
        <taxon>Bacillati</taxon>
        <taxon>Bacillota</taxon>
        <taxon>Clostridia</taxon>
        <taxon>Lachnospirales</taxon>
        <taxon>Lachnospiraceae</taxon>
        <taxon>Otoolea</taxon>
    </lineage>
</organism>
<evidence type="ECO:0000256" key="12">
    <source>
        <dbReference type="ARBA" id="ARBA00023251"/>
    </source>
</evidence>
<dbReference type="AlphaFoldDB" id="A0ABC9TZ64"/>
<keyword evidence="10 17" id="KW-1133">Transmembrane helix</keyword>
<dbReference type="GO" id="GO:0009252">
    <property type="term" value="P:peptidoglycan biosynthetic process"/>
    <property type="evidence" value="ECO:0007669"/>
    <property type="project" value="UniProtKB-KW"/>
</dbReference>
<evidence type="ECO:0000256" key="8">
    <source>
        <dbReference type="ARBA" id="ARBA00022960"/>
    </source>
</evidence>
<keyword evidence="6 17" id="KW-0812">Transmembrane</keyword>
<dbReference type="GO" id="GO:0008360">
    <property type="term" value="P:regulation of cell shape"/>
    <property type="evidence" value="ECO:0007669"/>
    <property type="project" value="UniProtKB-KW"/>
</dbReference>
<comment type="function">
    <text evidence="17">Catalyzes the dephosphorylation of undecaprenyl diphosphate (UPP). Confers resistance to bacitracin.</text>
</comment>
<dbReference type="NCBIfam" id="NF001390">
    <property type="entry name" value="PRK00281.1-4"/>
    <property type="match status" value="1"/>
</dbReference>
<dbReference type="GO" id="GO:0050380">
    <property type="term" value="F:undecaprenyl-diphosphatase activity"/>
    <property type="evidence" value="ECO:0007669"/>
    <property type="project" value="UniProtKB-UniRule"/>
</dbReference>
<comment type="similarity">
    <text evidence="2 17">Belongs to the UppP family.</text>
</comment>
<dbReference type="NCBIfam" id="NF001391">
    <property type="entry name" value="PRK00281.1-5"/>
    <property type="match status" value="1"/>
</dbReference>
<evidence type="ECO:0000256" key="14">
    <source>
        <dbReference type="ARBA" id="ARBA00032707"/>
    </source>
</evidence>
<feature type="transmembrane region" description="Helical" evidence="17">
    <location>
        <begin position="61"/>
        <end position="79"/>
    </location>
</feature>
<evidence type="ECO:0000313" key="18">
    <source>
        <dbReference type="EMBL" id="ERI77764.1"/>
    </source>
</evidence>
<dbReference type="EC" id="3.6.1.27" evidence="3 17"/>
<feature type="transmembrane region" description="Helical" evidence="17">
    <location>
        <begin position="206"/>
        <end position="225"/>
    </location>
</feature>
<keyword evidence="13 17" id="KW-0961">Cell wall biogenesis/degradation</keyword>
<dbReference type="Proteomes" id="UP000016491">
    <property type="component" value="Unassembled WGS sequence"/>
</dbReference>
<evidence type="ECO:0000256" key="16">
    <source>
        <dbReference type="ARBA" id="ARBA00047594"/>
    </source>
</evidence>
<dbReference type="Pfam" id="PF02673">
    <property type="entry name" value="BacA"/>
    <property type="match status" value="1"/>
</dbReference>
<comment type="miscellaneous">
    <text evidence="17">Bacitracin is thought to be involved in the inhibition of peptidoglycan synthesis by sequestering undecaprenyl diphosphate, thereby reducing the pool of lipid carrier available.</text>
</comment>
<dbReference type="GO" id="GO:0071555">
    <property type="term" value="P:cell wall organization"/>
    <property type="evidence" value="ECO:0007669"/>
    <property type="project" value="UniProtKB-KW"/>
</dbReference>
<keyword evidence="8 17" id="KW-0133">Cell shape</keyword>
<dbReference type="NCBIfam" id="TIGR00753">
    <property type="entry name" value="undec_PP_bacA"/>
    <property type="match status" value="1"/>
</dbReference>
<evidence type="ECO:0000256" key="13">
    <source>
        <dbReference type="ARBA" id="ARBA00023316"/>
    </source>
</evidence>
<evidence type="ECO:0000256" key="15">
    <source>
        <dbReference type="ARBA" id="ARBA00032932"/>
    </source>
</evidence>
<dbReference type="PANTHER" id="PTHR30622">
    <property type="entry name" value="UNDECAPRENYL-DIPHOSPHATASE"/>
    <property type="match status" value="1"/>
</dbReference>
<feature type="transmembrane region" description="Helical" evidence="17">
    <location>
        <begin position="128"/>
        <end position="146"/>
    </location>
</feature>
<protein>
    <recommendedName>
        <fullName evidence="4 17">Undecaprenyl-diphosphatase</fullName>
        <ecNumber evidence="3 17">3.6.1.27</ecNumber>
    </recommendedName>
    <alternativeName>
        <fullName evidence="15 17">Bacitracin resistance protein</fullName>
    </alternativeName>
    <alternativeName>
        <fullName evidence="14 17">Undecaprenyl pyrophosphate phosphatase</fullName>
    </alternativeName>
</protein>
<accession>A0ABC9TZ64</accession>
<evidence type="ECO:0000256" key="17">
    <source>
        <dbReference type="HAMAP-Rule" id="MF_01006"/>
    </source>
</evidence>
<feature type="transmembrane region" description="Helical" evidence="17">
    <location>
        <begin position="100"/>
        <end position="122"/>
    </location>
</feature>
<dbReference type="InterPro" id="IPR003824">
    <property type="entry name" value="UppP"/>
</dbReference>
<evidence type="ECO:0000256" key="10">
    <source>
        <dbReference type="ARBA" id="ARBA00022989"/>
    </source>
</evidence>
<dbReference type="HAMAP" id="MF_01006">
    <property type="entry name" value="Undec_diphosphatase"/>
    <property type="match status" value="1"/>
</dbReference>
<keyword evidence="5 17" id="KW-1003">Cell membrane</keyword>
<name>A0ABC9TZ64_CLOSY</name>
<evidence type="ECO:0000256" key="6">
    <source>
        <dbReference type="ARBA" id="ARBA00022692"/>
    </source>
</evidence>
<feature type="transmembrane region" description="Helical" evidence="17">
    <location>
        <begin position="237"/>
        <end position="258"/>
    </location>
</feature>
<keyword evidence="12 17" id="KW-0046">Antibiotic resistance</keyword>
<evidence type="ECO:0000256" key="11">
    <source>
        <dbReference type="ARBA" id="ARBA00023136"/>
    </source>
</evidence>
<keyword evidence="9 17" id="KW-0573">Peptidoglycan synthesis</keyword>
<evidence type="ECO:0000313" key="19">
    <source>
        <dbReference type="Proteomes" id="UP000016491"/>
    </source>
</evidence>